<protein>
    <submittedName>
        <fullName evidence="2">Uncharacterized protein</fullName>
    </submittedName>
</protein>
<evidence type="ECO:0000256" key="1">
    <source>
        <dbReference type="SAM" id="MobiDB-lite"/>
    </source>
</evidence>
<reference evidence="2" key="1">
    <citation type="submission" date="2014-09" db="EMBL/GenBank/DDBJ databases">
        <authorList>
            <person name="Magalhaes I.L.F."/>
            <person name="Oliveira U."/>
            <person name="Santos F.R."/>
            <person name="Vidigal T.H.D.A."/>
            <person name="Brescovit A.D."/>
            <person name="Santos A.J."/>
        </authorList>
    </citation>
    <scope>NUCLEOTIDE SEQUENCE</scope>
    <source>
        <tissue evidence="2">Shoot tissue taken approximately 20 cm above the soil surface</tissue>
    </source>
</reference>
<proteinExistence type="predicted"/>
<accession>A0A0A9GWS9</accession>
<feature type="region of interest" description="Disordered" evidence="1">
    <location>
        <begin position="1"/>
        <end position="51"/>
    </location>
</feature>
<name>A0A0A9GWS9_ARUDO</name>
<sequence>MEWNREELMSVGSNAGICKTSPSDLDRDGDGEGEWNRRGRGGKGEEMEAYK</sequence>
<dbReference type="EMBL" id="GBRH01168909">
    <property type="protein sequence ID" value="JAE28987.1"/>
    <property type="molecule type" value="Transcribed_RNA"/>
</dbReference>
<feature type="compositionally biased region" description="Basic and acidic residues" evidence="1">
    <location>
        <begin position="24"/>
        <end position="51"/>
    </location>
</feature>
<evidence type="ECO:0000313" key="2">
    <source>
        <dbReference type="EMBL" id="JAE28987.1"/>
    </source>
</evidence>
<dbReference type="AlphaFoldDB" id="A0A0A9GWS9"/>
<reference evidence="2" key="2">
    <citation type="journal article" date="2015" name="Data Brief">
        <title>Shoot transcriptome of the giant reed, Arundo donax.</title>
        <authorList>
            <person name="Barrero R.A."/>
            <person name="Guerrero F.D."/>
            <person name="Moolhuijzen P."/>
            <person name="Goolsby J.A."/>
            <person name="Tidwell J."/>
            <person name="Bellgard S.E."/>
            <person name="Bellgard M.I."/>
        </authorList>
    </citation>
    <scope>NUCLEOTIDE SEQUENCE</scope>
    <source>
        <tissue evidence="2">Shoot tissue taken approximately 20 cm above the soil surface</tissue>
    </source>
</reference>
<organism evidence="2">
    <name type="scientific">Arundo donax</name>
    <name type="common">Giant reed</name>
    <name type="synonym">Donax arundinaceus</name>
    <dbReference type="NCBI Taxonomy" id="35708"/>
    <lineage>
        <taxon>Eukaryota</taxon>
        <taxon>Viridiplantae</taxon>
        <taxon>Streptophyta</taxon>
        <taxon>Embryophyta</taxon>
        <taxon>Tracheophyta</taxon>
        <taxon>Spermatophyta</taxon>
        <taxon>Magnoliopsida</taxon>
        <taxon>Liliopsida</taxon>
        <taxon>Poales</taxon>
        <taxon>Poaceae</taxon>
        <taxon>PACMAD clade</taxon>
        <taxon>Arundinoideae</taxon>
        <taxon>Arundineae</taxon>
        <taxon>Arundo</taxon>
    </lineage>
</organism>